<dbReference type="AlphaFoldDB" id="A0A4P6XR21"/>
<evidence type="ECO:0000313" key="1">
    <source>
        <dbReference type="EMBL" id="QBM88528.1"/>
    </source>
</evidence>
<protein>
    <submittedName>
        <fullName evidence="1">Pul1</fullName>
    </submittedName>
</protein>
<evidence type="ECO:0000313" key="2">
    <source>
        <dbReference type="Proteomes" id="UP000292447"/>
    </source>
</evidence>
<accession>A0A4P6XR21</accession>
<proteinExistence type="predicted"/>
<reference evidence="2" key="1">
    <citation type="submission" date="2019-03" db="EMBL/GenBank/DDBJ databases">
        <title>Snf2 controls pulcherriminic acid biosynthesis and connects pigmentation and antifungal activity of the yeast Metschnikowia pulcherrima.</title>
        <authorList>
            <person name="Gore-Lloyd D."/>
            <person name="Sumann I."/>
            <person name="Brachmann A.O."/>
            <person name="Schneeberger K."/>
            <person name="Ortiz-Merino R.A."/>
            <person name="Moreno-Beltran M."/>
            <person name="Schlaefli M."/>
            <person name="Kirner P."/>
            <person name="Santos Kron A."/>
            <person name="Wolfe K.H."/>
            <person name="Piel J."/>
            <person name="Ahrens C.H."/>
            <person name="Henk D."/>
            <person name="Freimoser F.M."/>
        </authorList>
    </citation>
    <scope>NUCLEOTIDE SEQUENCE [LARGE SCALE GENOMIC DNA]</scope>
    <source>
        <strain evidence="2">APC 1.2</strain>
    </source>
</reference>
<dbReference type="EMBL" id="CP034458">
    <property type="protein sequence ID" value="QBM88528.1"/>
    <property type="molecule type" value="Genomic_DNA"/>
</dbReference>
<organism evidence="1 2">
    <name type="scientific">Metschnikowia aff. pulcherrima</name>
    <dbReference type="NCBI Taxonomy" id="2163413"/>
    <lineage>
        <taxon>Eukaryota</taxon>
        <taxon>Fungi</taxon>
        <taxon>Dikarya</taxon>
        <taxon>Ascomycota</taxon>
        <taxon>Saccharomycotina</taxon>
        <taxon>Pichiomycetes</taxon>
        <taxon>Metschnikowiaceae</taxon>
        <taxon>Metschnikowia</taxon>
    </lineage>
</organism>
<gene>
    <name evidence="1" type="primary">MPUL0C04990</name>
    <name evidence="1" type="ORF">METSCH_C04990</name>
</gene>
<name>A0A4P6XR21_9ASCO</name>
<keyword evidence="2" id="KW-1185">Reference proteome</keyword>
<dbReference type="Proteomes" id="UP000292447">
    <property type="component" value="Chromosome III"/>
</dbReference>
<dbReference type="STRING" id="2163413.A0A4P6XR21"/>
<sequence>MVTESGELFISQAFIDMWIDSLVGYLPGETCRHVSQFVQNEYVGTLGQLYVTIRDLRQAISAFVDLVNGEENKNFLAFDAHVSDCGCHLRALMLMDLIQRYRGNRKELLLFLGLVDACDNALVSTSALMKDICTEAKSLKELQLPKSTKDPLLFLNAIGWKFESNNLSEIKYIFYCYVLSQFKTYSFRNKQDSVHIDTDKEFKQKNEMICTHTCQGKGKLGNGCRYLKHARIGKAALKQWTLCYQERLLKMSVDYLAKSDSELKELVENLRKESHKSVAAVPSYVQFKISERLWAFNQFPFLLSMRVFVDEGHEDIYARAFVGRDLKWNIQFVASDVLEDTPHIIVAGHCRVPHGYNDTNKLNLANLSLDAHQNMRSFWYSFMSQHKQYPFDTALGCDDDLQNVLPAHEFKDYMKFKSAGIRAFKDMEFTPKHIFVEYPSVVFSKQRMLAGKQGVLFI</sequence>